<dbReference type="EMBL" id="CP039865">
    <property type="protein sequence ID" value="QCK87743.1"/>
    <property type="molecule type" value="Genomic_DNA"/>
</dbReference>
<sequence length="131" mass="14537">MQTTVRPFLMFQGRAEEAMEFYVDLFDDAAITEIVRYGAGQLGAEGSVMRAVLEIGDLAIMCIDSPVKHAFTFTPASSLYVECPSEAVLEHVYEGLTEGGKKLMPLDDYGVSRKFAWVTDRFGVSWQLNLA</sequence>
<organism evidence="2 3">
    <name type="scientific">Phreatobacter aquaticus</name>
    <dbReference type="NCBI Taxonomy" id="2570229"/>
    <lineage>
        <taxon>Bacteria</taxon>
        <taxon>Pseudomonadati</taxon>
        <taxon>Pseudomonadota</taxon>
        <taxon>Alphaproteobacteria</taxon>
        <taxon>Hyphomicrobiales</taxon>
        <taxon>Phreatobacteraceae</taxon>
        <taxon>Phreatobacter</taxon>
    </lineage>
</organism>
<dbReference type="InterPro" id="IPR028973">
    <property type="entry name" value="PhnB-like"/>
</dbReference>
<accession>A0A4D7QPB2</accession>
<dbReference type="Pfam" id="PF06983">
    <property type="entry name" value="3-dmu-9_3-mt"/>
    <property type="match status" value="1"/>
</dbReference>
<evidence type="ECO:0000313" key="3">
    <source>
        <dbReference type="Proteomes" id="UP000298588"/>
    </source>
</evidence>
<dbReference type="Gene3D" id="3.30.720.100">
    <property type="match status" value="1"/>
</dbReference>
<dbReference type="OrthoDB" id="9806473at2"/>
<dbReference type="AlphaFoldDB" id="A0A4D7QPB2"/>
<feature type="domain" description="PhnB-like" evidence="1">
    <location>
        <begin position="5"/>
        <end position="128"/>
    </location>
</feature>
<dbReference type="PANTHER" id="PTHR33990">
    <property type="entry name" value="PROTEIN YJDN-RELATED"/>
    <property type="match status" value="1"/>
</dbReference>
<evidence type="ECO:0000313" key="2">
    <source>
        <dbReference type="EMBL" id="QCK87743.1"/>
    </source>
</evidence>
<dbReference type="RefSeq" id="WP_137101071.1">
    <property type="nucleotide sequence ID" value="NZ_CP039865.1"/>
</dbReference>
<dbReference type="PIRSF" id="PIRSF021700">
    <property type="entry name" value="3_dmu_93_MTrfase"/>
    <property type="match status" value="1"/>
</dbReference>
<reference evidence="2 3" key="1">
    <citation type="submission" date="2019-04" db="EMBL/GenBank/DDBJ databases">
        <title>Phreatobacter aquaticus sp. nov.</title>
        <authorList>
            <person name="Choi A."/>
            <person name="Baek K."/>
        </authorList>
    </citation>
    <scope>NUCLEOTIDE SEQUENCE [LARGE SCALE GENOMIC DNA]</scope>
    <source>
        <strain evidence="2 3">NMCR1094</strain>
    </source>
</reference>
<dbReference type="Proteomes" id="UP000298588">
    <property type="component" value="Chromosome"/>
</dbReference>
<dbReference type="Gene3D" id="3.30.720.110">
    <property type="match status" value="1"/>
</dbReference>
<dbReference type="SUPFAM" id="SSF54593">
    <property type="entry name" value="Glyoxalase/Bleomycin resistance protein/Dihydroxybiphenyl dioxygenase"/>
    <property type="match status" value="1"/>
</dbReference>
<evidence type="ECO:0000259" key="1">
    <source>
        <dbReference type="Pfam" id="PF06983"/>
    </source>
</evidence>
<dbReference type="KEGG" id="paqt:E8L99_19285"/>
<dbReference type="PANTHER" id="PTHR33990:SF4">
    <property type="entry name" value="PHNB-LIKE DOMAIN-CONTAINING PROTEIN"/>
    <property type="match status" value="1"/>
</dbReference>
<keyword evidence="3" id="KW-1185">Reference proteome</keyword>
<name>A0A4D7QPB2_9HYPH</name>
<dbReference type="InterPro" id="IPR029068">
    <property type="entry name" value="Glyas_Bleomycin-R_OHBP_Dase"/>
</dbReference>
<proteinExistence type="predicted"/>
<dbReference type="InterPro" id="IPR009725">
    <property type="entry name" value="3_dmu_93_MTrfase"/>
</dbReference>
<protein>
    <submittedName>
        <fullName evidence="2">VOC family protein</fullName>
    </submittedName>
</protein>
<gene>
    <name evidence="2" type="ORF">E8L99_19285</name>
</gene>
<dbReference type="CDD" id="cd06588">
    <property type="entry name" value="PhnB_like"/>
    <property type="match status" value="1"/>
</dbReference>